<evidence type="ECO:0000313" key="3">
    <source>
        <dbReference type="Proteomes" id="UP000626109"/>
    </source>
</evidence>
<comment type="caution">
    <text evidence="2">The sequence shown here is derived from an EMBL/GenBank/DDBJ whole genome shotgun (WGS) entry which is preliminary data.</text>
</comment>
<name>A0A813J9B9_POLGL</name>
<evidence type="ECO:0000256" key="1">
    <source>
        <dbReference type="SAM" id="MobiDB-lite"/>
    </source>
</evidence>
<dbReference type="Proteomes" id="UP000626109">
    <property type="component" value="Unassembled WGS sequence"/>
</dbReference>
<organism evidence="2 3">
    <name type="scientific">Polarella glacialis</name>
    <name type="common">Dinoflagellate</name>
    <dbReference type="NCBI Taxonomy" id="89957"/>
    <lineage>
        <taxon>Eukaryota</taxon>
        <taxon>Sar</taxon>
        <taxon>Alveolata</taxon>
        <taxon>Dinophyceae</taxon>
        <taxon>Suessiales</taxon>
        <taxon>Suessiaceae</taxon>
        <taxon>Polarella</taxon>
    </lineage>
</organism>
<gene>
    <name evidence="2" type="ORF">PGLA2088_LOCUS17762</name>
</gene>
<sequence>MAPRCKYLEQSRRCYYGCTPLLTQCHRFQRQQCLEGTACRNGAHTSYQQRTPNPSGSGPSPPEPSPTMEETFGEILRGILAEIESIPAHDLPGRRTLRIRLLRRWHPDKWTGTGATLTALANKVTQWVTVNI</sequence>
<dbReference type="EMBL" id="CAJNNW010024103">
    <property type="protein sequence ID" value="CAE8671645.1"/>
    <property type="molecule type" value="Genomic_DNA"/>
</dbReference>
<protein>
    <submittedName>
        <fullName evidence="2">Uncharacterized protein</fullName>
    </submittedName>
</protein>
<evidence type="ECO:0000313" key="2">
    <source>
        <dbReference type="EMBL" id="CAE8671645.1"/>
    </source>
</evidence>
<accession>A0A813J9B9</accession>
<dbReference type="AlphaFoldDB" id="A0A813J9B9"/>
<feature type="region of interest" description="Disordered" evidence="1">
    <location>
        <begin position="44"/>
        <end position="70"/>
    </location>
</feature>
<reference evidence="2" key="1">
    <citation type="submission" date="2021-02" db="EMBL/GenBank/DDBJ databases">
        <authorList>
            <person name="Dougan E. K."/>
            <person name="Rhodes N."/>
            <person name="Thang M."/>
            <person name="Chan C."/>
        </authorList>
    </citation>
    <scope>NUCLEOTIDE SEQUENCE</scope>
</reference>
<proteinExistence type="predicted"/>